<dbReference type="GO" id="GO:0006355">
    <property type="term" value="P:regulation of DNA-templated transcription"/>
    <property type="evidence" value="ECO:0007669"/>
    <property type="project" value="InterPro"/>
</dbReference>
<dbReference type="InterPro" id="IPR036388">
    <property type="entry name" value="WH-like_DNA-bd_sf"/>
</dbReference>
<dbReference type="Pfam" id="PF00072">
    <property type="entry name" value="Response_reg"/>
    <property type="match status" value="1"/>
</dbReference>
<feature type="domain" description="Response regulatory" evidence="8">
    <location>
        <begin position="6"/>
        <end position="122"/>
    </location>
</feature>
<dbReference type="CDD" id="cd00383">
    <property type="entry name" value="trans_reg_C"/>
    <property type="match status" value="1"/>
</dbReference>
<dbReference type="InterPro" id="IPR016032">
    <property type="entry name" value="Sig_transdc_resp-reg_C-effctor"/>
</dbReference>
<dbReference type="Proteomes" id="UP000006844">
    <property type="component" value="Chromosome"/>
</dbReference>
<dbReference type="InterPro" id="IPR001789">
    <property type="entry name" value="Sig_transdc_resp-reg_receiver"/>
</dbReference>
<dbReference type="PROSITE" id="PS50110">
    <property type="entry name" value="RESPONSE_REGULATORY"/>
    <property type="match status" value="1"/>
</dbReference>
<dbReference type="SUPFAM" id="SSF46894">
    <property type="entry name" value="C-terminal effector domain of the bipartite response regulators"/>
    <property type="match status" value="1"/>
</dbReference>
<evidence type="ECO:0000256" key="5">
    <source>
        <dbReference type="ARBA" id="ARBA00023163"/>
    </source>
</evidence>
<dbReference type="PANTHER" id="PTHR48111:SF21">
    <property type="entry name" value="DNA-BINDING DUAL MASTER TRANSCRIPTIONAL REGULATOR RPAA"/>
    <property type="match status" value="1"/>
</dbReference>
<dbReference type="SMART" id="SM00862">
    <property type="entry name" value="Trans_reg_C"/>
    <property type="match status" value="1"/>
</dbReference>
<dbReference type="HOGENOM" id="CLU_000445_30_1_0"/>
<evidence type="ECO:0000259" key="9">
    <source>
        <dbReference type="PROSITE" id="PS51755"/>
    </source>
</evidence>
<dbReference type="CDD" id="cd17574">
    <property type="entry name" value="REC_OmpR"/>
    <property type="match status" value="1"/>
</dbReference>
<gene>
    <name evidence="10" type="ordered locus">AciPR4_2162</name>
</gene>
<dbReference type="Gene3D" id="1.10.10.10">
    <property type="entry name" value="Winged helix-like DNA-binding domain superfamily/Winged helix DNA-binding domain"/>
    <property type="match status" value="1"/>
</dbReference>
<protein>
    <submittedName>
        <fullName evidence="10">Two component transcriptional regulator, winged helix family</fullName>
    </submittedName>
</protein>
<organism evidence="10 11">
    <name type="scientific">Terriglobus saanensis (strain ATCC BAA-1853 / DSM 23119 / SP1PR4)</name>
    <dbReference type="NCBI Taxonomy" id="401053"/>
    <lineage>
        <taxon>Bacteria</taxon>
        <taxon>Pseudomonadati</taxon>
        <taxon>Acidobacteriota</taxon>
        <taxon>Terriglobia</taxon>
        <taxon>Terriglobales</taxon>
        <taxon>Acidobacteriaceae</taxon>
        <taxon>Terriglobus</taxon>
    </lineage>
</organism>
<evidence type="ECO:0000256" key="1">
    <source>
        <dbReference type="ARBA" id="ARBA00022553"/>
    </source>
</evidence>
<keyword evidence="1 6" id="KW-0597">Phosphoprotein</keyword>
<feature type="DNA-binding region" description="OmpR/PhoB-type" evidence="7">
    <location>
        <begin position="140"/>
        <end position="240"/>
    </location>
</feature>
<dbReference type="SUPFAM" id="SSF52172">
    <property type="entry name" value="CheY-like"/>
    <property type="match status" value="1"/>
</dbReference>
<reference evidence="10 11" key="1">
    <citation type="journal article" date="2012" name="Stand. Genomic Sci.">
        <title>Complete genome sequence of Terriglobus saanensis type strain SP1PR4(T), an Acidobacteria from tundra soil.</title>
        <authorList>
            <person name="Rawat S.R."/>
            <person name="Mannisto M.K."/>
            <person name="Starovoytov V."/>
            <person name="Goodwin L."/>
            <person name="Nolan M."/>
            <person name="Hauser L."/>
            <person name="Land M."/>
            <person name="Davenport K.W."/>
            <person name="Woyke T."/>
            <person name="Haggblom M.M."/>
        </authorList>
    </citation>
    <scope>NUCLEOTIDE SEQUENCE</scope>
    <source>
        <strain evidence="11">ATCC BAA-1853 / DSM 23119 / SP1PR4</strain>
    </source>
</reference>
<keyword evidence="3" id="KW-0805">Transcription regulation</keyword>
<accession>E8V8I5</accession>
<dbReference type="Pfam" id="PF00486">
    <property type="entry name" value="Trans_reg_C"/>
    <property type="match status" value="1"/>
</dbReference>
<dbReference type="AlphaFoldDB" id="E8V8I5"/>
<dbReference type="Gene3D" id="3.40.50.2300">
    <property type="match status" value="1"/>
</dbReference>
<dbReference type="GO" id="GO:0005829">
    <property type="term" value="C:cytosol"/>
    <property type="evidence" value="ECO:0007669"/>
    <property type="project" value="TreeGrafter"/>
</dbReference>
<dbReference type="PROSITE" id="PS51755">
    <property type="entry name" value="OMPR_PHOB"/>
    <property type="match status" value="1"/>
</dbReference>
<dbReference type="InterPro" id="IPR039420">
    <property type="entry name" value="WalR-like"/>
</dbReference>
<evidence type="ECO:0000313" key="11">
    <source>
        <dbReference type="Proteomes" id="UP000006844"/>
    </source>
</evidence>
<evidence type="ECO:0000256" key="3">
    <source>
        <dbReference type="ARBA" id="ARBA00023015"/>
    </source>
</evidence>
<sequence length="249" mass="28313">MSEKTLIVLVEDEDHLAKGLIFNLEAEGFRVHHEADGSSALNYLLDTPEKIGAVLLDVMLPGLDGFEIVRALRDAQNYVPVLMLTARSRPEDVLEGFSAGADDYLNKPFQLAILMARLTGLLRRMRWQQAVTNAPDEEIQDIYTFGTGKVIRFDALELEVNGKVTRLTLMEAELMRYLVEREGKIVSRKEILEEVWRVREDTDTRAIDNFIVRLRRYLEDDPARPTHLLTARGVGYRFVGNADSVPVQQ</sequence>
<dbReference type="GO" id="GO:0032993">
    <property type="term" value="C:protein-DNA complex"/>
    <property type="evidence" value="ECO:0007669"/>
    <property type="project" value="TreeGrafter"/>
</dbReference>
<evidence type="ECO:0000256" key="6">
    <source>
        <dbReference type="PROSITE-ProRule" id="PRU00169"/>
    </source>
</evidence>
<dbReference type="InterPro" id="IPR001867">
    <property type="entry name" value="OmpR/PhoB-type_DNA-bd"/>
</dbReference>
<dbReference type="GO" id="GO:0000976">
    <property type="term" value="F:transcription cis-regulatory region binding"/>
    <property type="evidence" value="ECO:0007669"/>
    <property type="project" value="TreeGrafter"/>
</dbReference>
<evidence type="ECO:0000259" key="8">
    <source>
        <dbReference type="PROSITE" id="PS50110"/>
    </source>
</evidence>
<dbReference type="GO" id="GO:0000156">
    <property type="term" value="F:phosphorelay response regulator activity"/>
    <property type="evidence" value="ECO:0007669"/>
    <property type="project" value="TreeGrafter"/>
</dbReference>
<name>E8V8I5_TERSS</name>
<evidence type="ECO:0000256" key="7">
    <source>
        <dbReference type="PROSITE-ProRule" id="PRU01091"/>
    </source>
</evidence>
<keyword evidence="2" id="KW-0902">Two-component regulatory system</keyword>
<keyword evidence="11" id="KW-1185">Reference proteome</keyword>
<dbReference type="InterPro" id="IPR011006">
    <property type="entry name" value="CheY-like_superfamily"/>
</dbReference>
<dbReference type="EMBL" id="CP002467">
    <property type="protein sequence ID" value="ADV82964.1"/>
    <property type="molecule type" value="Genomic_DNA"/>
</dbReference>
<dbReference type="KEGG" id="tsa:AciPR4_2162"/>
<evidence type="ECO:0000256" key="4">
    <source>
        <dbReference type="ARBA" id="ARBA00023125"/>
    </source>
</evidence>
<keyword evidence="5" id="KW-0804">Transcription</keyword>
<feature type="modified residue" description="4-aspartylphosphate" evidence="6">
    <location>
        <position position="57"/>
    </location>
</feature>
<dbReference type="OrthoDB" id="9793321at2"/>
<dbReference type="PANTHER" id="PTHR48111">
    <property type="entry name" value="REGULATOR OF RPOS"/>
    <property type="match status" value="1"/>
</dbReference>
<feature type="domain" description="OmpR/PhoB-type" evidence="9">
    <location>
        <begin position="140"/>
        <end position="240"/>
    </location>
</feature>
<proteinExistence type="predicted"/>
<keyword evidence="4 7" id="KW-0238">DNA-binding</keyword>
<dbReference type="STRING" id="401053.AciPR4_2162"/>
<evidence type="ECO:0000256" key="2">
    <source>
        <dbReference type="ARBA" id="ARBA00023012"/>
    </source>
</evidence>
<dbReference type="eggNOG" id="COG0745">
    <property type="taxonomic scope" value="Bacteria"/>
</dbReference>
<evidence type="ECO:0000313" key="10">
    <source>
        <dbReference type="EMBL" id="ADV82964.1"/>
    </source>
</evidence>
<dbReference type="RefSeq" id="WP_013568697.1">
    <property type="nucleotide sequence ID" value="NC_014963.1"/>
</dbReference>
<dbReference type="SMART" id="SM00448">
    <property type="entry name" value="REC"/>
    <property type="match status" value="1"/>
</dbReference>